<keyword evidence="6" id="KW-0460">Magnesium</keyword>
<evidence type="ECO:0000256" key="7">
    <source>
        <dbReference type="SAM" id="MobiDB-lite"/>
    </source>
</evidence>
<dbReference type="Proteomes" id="UP001255856">
    <property type="component" value="Unassembled WGS sequence"/>
</dbReference>
<evidence type="ECO:0000256" key="4">
    <source>
        <dbReference type="ARBA" id="ARBA00022679"/>
    </source>
</evidence>
<evidence type="ECO:0000259" key="9">
    <source>
        <dbReference type="Pfam" id="PF03828"/>
    </source>
</evidence>
<evidence type="ECO:0000313" key="11">
    <source>
        <dbReference type="EMBL" id="KAK2075664.1"/>
    </source>
</evidence>
<feature type="compositionally biased region" description="Polar residues" evidence="7">
    <location>
        <begin position="33"/>
        <end position="50"/>
    </location>
</feature>
<gene>
    <name evidence="11" type="ORF">QBZ16_001772</name>
</gene>
<evidence type="ECO:0000256" key="6">
    <source>
        <dbReference type="ARBA" id="ARBA00022842"/>
    </source>
</evidence>
<reference evidence="11" key="1">
    <citation type="submission" date="2021-01" db="EMBL/GenBank/DDBJ databases">
        <authorList>
            <person name="Eckstrom K.M.E."/>
        </authorList>
    </citation>
    <scope>NUCLEOTIDE SEQUENCE</scope>
    <source>
        <strain evidence="11">UVCC 0001</strain>
    </source>
</reference>
<dbReference type="EMBL" id="JASFZW010000014">
    <property type="protein sequence ID" value="KAK2075664.1"/>
    <property type="molecule type" value="Genomic_DNA"/>
</dbReference>
<comment type="similarity">
    <text evidence="2">Belongs to the DNA polymerase type-B-like family.</text>
</comment>
<dbReference type="GO" id="GO:0031123">
    <property type="term" value="P:RNA 3'-end processing"/>
    <property type="evidence" value="ECO:0007669"/>
    <property type="project" value="TreeGrafter"/>
</dbReference>
<dbReference type="SUPFAM" id="SSF81631">
    <property type="entry name" value="PAP/OAS1 substrate-binding domain"/>
    <property type="match status" value="1"/>
</dbReference>
<feature type="compositionally biased region" description="Acidic residues" evidence="7">
    <location>
        <begin position="545"/>
        <end position="559"/>
    </location>
</feature>
<evidence type="ECO:0000259" key="8">
    <source>
        <dbReference type="Pfam" id="PF01593"/>
    </source>
</evidence>
<dbReference type="GO" id="GO:0043634">
    <property type="term" value="P:polyadenylation-dependent ncRNA catabolic process"/>
    <property type="evidence" value="ECO:0007669"/>
    <property type="project" value="TreeGrafter"/>
</dbReference>
<comment type="cofactor">
    <cofactor evidence="1">
        <name>Mn(2+)</name>
        <dbReference type="ChEBI" id="CHEBI:29035"/>
    </cofactor>
</comment>
<comment type="caution">
    <text evidence="11">The sequence shown here is derived from an EMBL/GenBank/DDBJ whole genome shotgun (WGS) entry which is preliminary data.</text>
</comment>
<dbReference type="SUPFAM" id="SSF81301">
    <property type="entry name" value="Nucleotidyltransferase"/>
    <property type="match status" value="1"/>
</dbReference>
<name>A0AAD9ID36_PROWI</name>
<dbReference type="GO" id="GO:0003729">
    <property type="term" value="F:mRNA binding"/>
    <property type="evidence" value="ECO:0007669"/>
    <property type="project" value="TreeGrafter"/>
</dbReference>
<protein>
    <recommendedName>
        <fullName evidence="3">polynucleotide adenylyltransferase</fullName>
        <ecNumber evidence="3">2.7.7.19</ecNumber>
    </recommendedName>
</protein>
<dbReference type="SUPFAM" id="SSF51905">
    <property type="entry name" value="FAD/NAD(P)-binding domain"/>
    <property type="match status" value="1"/>
</dbReference>
<dbReference type="EC" id="2.7.7.19" evidence="3"/>
<dbReference type="GO" id="GO:1990817">
    <property type="term" value="F:poly(A) RNA polymerase activity"/>
    <property type="evidence" value="ECO:0007669"/>
    <property type="project" value="UniProtKB-EC"/>
</dbReference>
<dbReference type="Gene3D" id="3.50.50.60">
    <property type="entry name" value="FAD/NAD(P)-binding domain"/>
    <property type="match status" value="1"/>
</dbReference>
<feature type="region of interest" description="Disordered" evidence="7">
    <location>
        <begin position="542"/>
        <end position="590"/>
    </location>
</feature>
<evidence type="ECO:0000256" key="1">
    <source>
        <dbReference type="ARBA" id="ARBA00001936"/>
    </source>
</evidence>
<accession>A0AAD9ID36</accession>
<feature type="compositionally biased region" description="Basic and acidic residues" evidence="7">
    <location>
        <begin position="12"/>
        <end position="32"/>
    </location>
</feature>
<dbReference type="InterPro" id="IPR043519">
    <property type="entry name" value="NT_sf"/>
</dbReference>
<keyword evidence="4" id="KW-0808">Transferase</keyword>
<dbReference type="CDD" id="cd05402">
    <property type="entry name" value="NT_PAP_TUTase"/>
    <property type="match status" value="1"/>
</dbReference>
<organism evidence="11 12">
    <name type="scientific">Prototheca wickerhamii</name>
    <dbReference type="NCBI Taxonomy" id="3111"/>
    <lineage>
        <taxon>Eukaryota</taxon>
        <taxon>Viridiplantae</taxon>
        <taxon>Chlorophyta</taxon>
        <taxon>core chlorophytes</taxon>
        <taxon>Trebouxiophyceae</taxon>
        <taxon>Chlorellales</taxon>
        <taxon>Chlorellaceae</taxon>
        <taxon>Prototheca</taxon>
    </lineage>
</organism>
<dbReference type="Pfam" id="PF01593">
    <property type="entry name" value="Amino_oxidase"/>
    <property type="match status" value="1"/>
</dbReference>
<keyword evidence="12" id="KW-1185">Reference proteome</keyword>
<evidence type="ECO:0000256" key="2">
    <source>
        <dbReference type="ARBA" id="ARBA00008593"/>
    </source>
</evidence>
<dbReference type="PANTHER" id="PTHR23092:SF15">
    <property type="entry name" value="INACTIVE NON-CANONICAL POLY(A) RNA POLYMERASE PROTEIN TRF4-2-RELATED"/>
    <property type="match status" value="1"/>
</dbReference>
<keyword evidence="5" id="KW-0479">Metal-binding</keyword>
<dbReference type="GO" id="GO:0046872">
    <property type="term" value="F:metal ion binding"/>
    <property type="evidence" value="ECO:0007669"/>
    <property type="project" value="UniProtKB-KW"/>
</dbReference>
<dbReference type="PANTHER" id="PTHR23092">
    <property type="entry name" value="POLY(A) RNA POLYMERASE"/>
    <property type="match status" value="1"/>
</dbReference>
<dbReference type="InterPro" id="IPR002058">
    <property type="entry name" value="PAP_assoc"/>
</dbReference>
<feature type="domain" description="Poly(A) RNA polymerase mitochondrial-like central palm" evidence="10">
    <location>
        <begin position="105"/>
        <end position="234"/>
    </location>
</feature>
<dbReference type="Pfam" id="PF22600">
    <property type="entry name" value="MTPAP-like_central"/>
    <property type="match status" value="1"/>
</dbReference>
<evidence type="ECO:0000259" key="10">
    <source>
        <dbReference type="Pfam" id="PF22600"/>
    </source>
</evidence>
<feature type="compositionally biased region" description="Pro residues" evidence="7">
    <location>
        <begin position="576"/>
        <end position="585"/>
    </location>
</feature>
<dbReference type="Pfam" id="PF03828">
    <property type="entry name" value="PAP_assoc"/>
    <property type="match status" value="1"/>
</dbReference>
<feature type="domain" description="Amine oxidase" evidence="8">
    <location>
        <begin position="589"/>
        <end position="893"/>
    </location>
</feature>
<dbReference type="InterPro" id="IPR054708">
    <property type="entry name" value="MTPAP-like_central"/>
</dbReference>
<dbReference type="Gene3D" id="1.10.1410.10">
    <property type="match status" value="1"/>
</dbReference>
<dbReference type="Gene3D" id="3.30.460.10">
    <property type="entry name" value="Beta Polymerase, domain 2"/>
    <property type="match status" value="1"/>
</dbReference>
<sequence length="910" mass="94940">MHAGELSAEEDGLLRFDGDADAERVGHAEASETRVQSGSSPARSGLNPSDSVRRLADELFDDFISLGGSRPGATAQGKPALVPSALQEVPWIASLKDIASPSLRLHQELVELGRYLTPLAEERAAREAAVERVTAVVQSVWPSASVRLFGSFAMGLYLPTSDIDAVVIGSGQKDRVLALRALAAALGRAGVAQKLEVIAKAKVPIIKFEESASGCRFDVSFDVANGVQAAEAIKGFLAQLPPMRHLVVLLKIFLLQRGLNEVYQGGLGSYGLLIAVAGFLLTHPSRMGPYDAMGRGARAPPRPLETNLGLLLADFFQLYGKNLNVQDVAVCCSKGGRFMDKESINFFNSYRPNLLALEDPCDKTNDVGANSFEIGKVREAFEFAYRELIRPAQPGESILKRIIRLEPALFDRNPPPPPDAQPGKAPDEAPPSKGKPAKIPAGMSVPVSPTERVGGRTLSVPLPGDSEAWVNLGSPLLEFEGLSVLGDLALLSGLRRASFNESLDSAAVLDAVGAPFETGANDLALWQLFLGKVQAIRDERSRAIEEEESDDEGASDGEADGPAVAPAADENGTTFLPPPSAPPSASPAAPLAPMSLQDAFDAFLASRLIAPSALSLLAARLRHLEMSLGAAAGALSVDYAPIGEPDPEPGELAVTGLDAMLGRLAASLPTLWLDSPVVSIQHGDLWARALLADGRAPTAQYVLCTVPLAVLKQGGLSLAPPPPAPFVGALAGLGTGSATVVAMLFDSAFWPGEWTAFVEAPSAAAGLRSWIRFVPYLGYTSEPLLLATIYGPGADAVDEGSALGAVLGALATLLPDSAGATVTWSAVKAWGADPFALGAFSYYTATGTPSDRATLAEPLSGSLLFAGEATDLEAPSTLHGAYASGLRAAQRVLNSVALASQVCTAPCLAG</sequence>
<dbReference type="GO" id="GO:0016491">
    <property type="term" value="F:oxidoreductase activity"/>
    <property type="evidence" value="ECO:0007669"/>
    <property type="project" value="InterPro"/>
</dbReference>
<dbReference type="GO" id="GO:0005730">
    <property type="term" value="C:nucleolus"/>
    <property type="evidence" value="ECO:0007669"/>
    <property type="project" value="TreeGrafter"/>
</dbReference>
<evidence type="ECO:0000313" key="12">
    <source>
        <dbReference type="Proteomes" id="UP001255856"/>
    </source>
</evidence>
<evidence type="ECO:0000256" key="5">
    <source>
        <dbReference type="ARBA" id="ARBA00022723"/>
    </source>
</evidence>
<dbReference type="AlphaFoldDB" id="A0AAD9ID36"/>
<proteinExistence type="inferred from homology"/>
<dbReference type="GO" id="GO:0031499">
    <property type="term" value="C:TRAMP complex"/>
    <property type="evidence" value="ECO:0007669"/>
    <property type="project" value="TreeGrafter"/>
</dbReference>
<feature type="domain" description="PAP-associated" evidence="9">
    <location>
        <begin position="307"/>
        <end position="365"/>
    </location>
</feature>
<dbReference type="InterPro" id="IPR045862">
    <property type="entry name" value="Trf4-like"/>
</dbReference>
<evidence type="ECO:0000256" key="3">
    <source>
        <dbReference type="ARBA" id="ARBA00012388"/>
    </source>
</evidence>
<dbReference type="InterPro" id="IPR036188">
    <property type="entry name" value="FAD/NAD-bd_sf"/>
</dbReference>
<dbReference type="SUPFAM" id="SSF54373">
    <property type="entry name" value="FAD-linked reductases, C-terminal domain"/>
    <property type="match status" value="1"/>
</dbReference>
<dbReference type="FunFam" id="3.30.460.10:FF:000006">
    <property type="entry name" value="non-canonical poly(A) RNA polymerase PAPD5"/>
    <property type="match status" value="1"/>
</dbReference>
<feature type="region of interest" description="Disordered" evidence="7">
    <location>
        <begin position="1"/>
        <end position="50"/>
    </location>
</feature>
<dbReference type="InterPro" id="IPR002937">
    <property type="entry name" value="Amino_oxidase"/>
</dbReference>
<feature type="region of interest" description="Disordered" evidence="7">
    <location>
        <begin position="410"/>
        <end position="452"/>
    </location>
</feature>